<sequence length="84" mass="9578">MKNITISMDDELAQRIRVAAAKAGKSVSRYMAEAGREKVQAEEPEETGRRGRQWEALQKIFSGPQWDVTEDGRMPTAEERNARR</sequence>
<dbReference type="EMBL" id="QJTF01000014">
    <property type="protein sequence ID" value="PYE87340.1"/>
    <property type="molecule type" value="Genomic_DNA"/>
</dbReference>
<organism evidence="2 3">
    <name type="scientific">Phyllobacterium leguminum</name>
    <dbReference type="NCBI Taxonomy" id="314237"/>
    <lineage>
        <taxon>Bacteria</taxon>
        <taxon>Pseudomonadati</taxon>
        <taxon>Pseudomonadota</taxon>
        <taxon>Alphaproteobacteria</taxon>
        <taxon>Hyphomicrobiales</taxon>
        <taxon>Phyllobacteriaceae</taxon>
        <taxon>Phyllobacterium</taxon>
    </lineage>
</organism>
<proteinExistence type="predicted"/>
<comment type="caution">
    <text evidence="2">The sequence shown here is derived from an EMBL/GenBank/DDBJ whole genome shotgun (WGS) entry which is preliminary data.</text>
</comment>
<dbReference type="Proteomes" id="UP000247454">
    <property type="component" value="Unassembled WGS sequence"/>
</dbReference>
<reference evidence="2 3" key="1">
    <citation type="submission" date="2018-06" db="EMBL/GenBank/DDBJ databases">
        <title>Genomic Encyclopedia of Type Strains, Phase III (KMG-III): the genomes of soil and plant-associated and newly described type strains.</title>
        <authorList>
            <person name="Whitman W."/>
        </authorList>
    </citation>
    <scope>NUCLEOTIDE SEQUENCE [LARGE SCALE GENOMIC DNA]</scope>
    <source>
        <strain evidence="2 3">ORS 1419</strain>
    </source>
</reference>
<gene>
    <name evidence="2" type="ORF">C7477_11475</name>
</gene>
<protein>
    <submittedName>
        <fullName evidence="2">Uncharacterized protein</fullName>
    </submittedName>
</protein>
<dbReference type="AlphaFoldDB" id="A0A318T0W4"/>
<evidence type="ECO:0000256" key="1">
    <source>
        <dbReference type="SAM" id="MobiDB-lite"/>
    </source>
</evidence>
<dbReference type="OrthoDB" id="8093111at2"/>
<evidence type="ECO:0000313" key="2">
    <source>
        <dbReference type="EMBL" id="PYE87340.1"/>
    </source>
</evidence>
<name>A0A318T0W4_9HYPH</name>
<feature type="region of interest" description="Disordered" evidence="1">
    <location>
        <begin position="62"/>
        <end position="84"/>
    </location>
</feature>
<accession>A0A318T0W4</accession>
<keyword evidence="3" id="KW-1185">Reference proteome</keyword>
<feature type="compositionally biased region" description="Basic and acidic residues" evidence="1">
    <location>
        <begin position="70"/>
        <end position="84"/>
    </location>
</feature>
<dbReference type="RefSeq" id="WP_110752604.1">
    <property type="nucleotide sequence ID" value="NZ_QJTF01000014.1"/>
</dbReference>
<evidence type="ECO:0000313" key="3">
    <source>
        <dbReference type="Proteomes" id="UP000247454"/>
    </source>
</evidence>